<gene>
    <name evidence="7" type="primary">spi1b</name>
</gene>
<dbReference type="CTD" id="30117"/>
<evidence type="ECO:0000256" key="2">
    <source>
        <dbReference type="ARBA" id="ARBA00023125"/>
    </source>
</evidence>
<dbReference type="Gene3D" id="1.10.10.10">
    <property type="entry name" value="Winged helix-like DNA-binding domain superfamily/Winged helix DNA-binding domain"/>
    <property type="match status" value="1"/>
</dbReference>
<dbReference type="PRINTS" id="PR00454">
    <property type="entry name" value="ETSDOMAIN"/>
</dbReference>
<sequence>MLIPLRATCERTARQMARWKLTVGRKSGSGRRVQLTPQAAEEMIYDADIYRPPIEYYPYINIDEGQGDHVWDYNPHHVHGGDFENIPDTHFTELQSVQPVHIPTLHPRFESEPSHSLDPNLVGHGHHLALSPAVPYFRSPLCYPQMSPIRCSSDDGDPGSRSPPLEVSDEEGLREHISSTTGGEPGNKKKIRLYQFLLDLLRNGDMKESIWWVDRDKGTFQFSSKHKEALAHRWGVQKGNRKKMTYQKMARALRNYGKTGEVKKIKKKLTYQFSGEVQGKGHIDRKMYH</sequence>
<evidence type="ECO:0000259" key="5">
    <source>
        <dbReference type="PROSITE" id="PS50061"/>
    </source>
</evidence>
<dbReference type="PROSITE" id="PS50061">
    <property type="entry name" value="ETS_DOMAIN_3"/>
    <property type="match status" value="1"/>
</dbReference>
<evidence type="ECO:0000313" key="6">
    <source>
        <dbReference type="Proteomes" id="UP000515152"/>
    </source>
</evidence>
<dbReference type="InterPro" id="IPR000418">
    <property type="entry name" value="Ets_dom"/>
</dbReference>
<keyword evidence="6" id="KW-1185">Reference proteome</keyword>
<comment type="subcellular location">
    <subcellularLocation>
        <location evidence="3">Nucleus</location>
    </subcellularLocation>
</comment>
<keyword evidence="2 3" id="KW-0238">DNA-binding</keyword>
<dbReference type="OrthoDB" id="10043646at2759"/>
<dbReference type="RefSeq" id="XP_031424925.1">
    <property type="nucleotide sequence ID" value="XM_031569065.2"/>
</dbReference>
<dbReference type="PROSITE" id="PS00345">
    <property type="entry name" value="ETS_DOMAIN_1"/>
    <property type="match status" value="1"/>
</dbReference>
<comment type="similarity">
    <text evidence="1 3">Belongs to the ETS family.</text>
</comment>
<dbReference type="GeneID" id="105908098"/>
<evidence type="ECO:0000256" key="1">
    <source>
        <dbReference type="ARBA" id="ARBA00005562"/>
    </source>
</evidence>
<dbReference type="SUPFAM" id="SSF46785">
    <property type="entry name" value="Winged helix' DNA-binding domain"/>
    <property type="match status" value="1"/>
</dbReference>
<organism evidence="6 7">
    <name type="scientific">Clupea harengus</name>
    <name type="common">Atlantic herring</name>
    <dbReference type="NCBI Taxonomy" id="7950"/>
    <lineage>
        <taxon>Eukaryota</taxon>
        <taxon>Metazoa</taxon>
        <taxon>Chordata</taxon>
        <taxon>Craniata</taxon>
        <taxon>Vertebrata</taxon>
        <taxon>Euteleostomi</taxon>
        <taxon>Actinopterygii</taxon>
        <taxon>Neopterygii</taxon>
        <taxon>Teleostei</taxon>
        <taxon>Clupei</taxon>
        <taxon>Clupeiformes</taxon>
        <taxon>Clupeoidei</taxon>
        <taxon>Clupeidae</taxon>
        <taxon>Clupea</taxon>
    </lineage>
</organism>
<dbReference type="InterPro" id="IPR046328">
    <property type="entry name" value="ETS_fam"/>
</dbReference>
<evidence type="ECO:0000313" key="7">
    <source>
        <dbReference type="RefSeq" id="XP_031424925.1"/>
    </source>
</evidence>
<dbReference type="PANTHER" id="PTHR11849:SF16">
    <property type="entry name" value="TRANSCRIPTION FACTOR PU.1"/>
    <property type="match status" value="1"/>
</dbReference>
<protein>
    <submittedName>
        <fullName evidence="7">Transcription factor PU.1b isoform X1</fullName>
    </submittedName>
</protein>
<evidence type="ECO:0000256" key="3">
    <source>
        <dbReference type="RuleBase" id="RU004019"/>
    </source>
</evidence>
<dbReference type="SMART" id="SM00413">
    <property type="entry name" value="ETS"/>
    <property type="match status" value="1"/>
</dbReference>
<keyword evidence="3" id="KW-0539">Nucleus</keyword>
<evidence type="ECO:0000256" key="4">
    <source>
        <dbReference type="SAM" id="MobiDB-lite"/>
    </source>
</evidence>
<dbReference type="FunFam" id="1.10.10.10:FF:000191">
    <property type="entry name" value="Transcription factor PU.1"/>
    <property type="match status" value="1"/>
</dbReference>
<dbReference type="GO" id="GO:0043565">
    <property type="term" value="F:sequence-specific DNA binding"/>
    <property type="evidence" value="ECO:0007669"/>
    <property type="project" value="InterPro"/>
</dbReference>
<dbReference type="Pfam" id="PF00178">
    <property type="entry name" value="Ets"/>
    <property type="match status" value="1"/>
</dbReference>
<dbReference type="PROSITE" id="PS00346">
    <property type="entry name" value="ETS_DOMAIN_2"/>
    <property type="match status" value="1"/>
</dbReference>
<name>A0A6P8FND7_CLUHA</name>
<dbReference type="GO" id="GO:0030154">
    <property type="term" value="P:cell differentiation"/>
    <property type="evidence" value="ECO:0007669"/>
    <property type="project" value="TreeGrafter"/>
</dbReference>
<proteinExistence type="inferred from homology"/>
<dbReference type="AlphaFoldDB" id="A0A6P8FND7"/>
<dbReference type="Proteomes" id="UP000515152">
    <property type="component" value="Chromosome 6"/>
</dbReference>
<dbReference type="PANTHER" id="PTHR11849">
    <property type="entry name" value="ETS"/>
    <property type="match status" value="1"/>
</dbReference>
<dbReference type="InterPro" id="IPR036390">
    <property type="entry name" value="WH_DNA-bd_sf"/>
</dbReference>
<reference evidence="7" key="1">
    <citation type="submission" date="2025-08" db="UniProtKB">
        <authorList>
            <consortium name="RefSeq"/>
        </authorList>
    </citation>
    <scope>IDENTIFICATION</scope>
</reference>
<dbReference type="GO" id="GO:0000981">
    <property type="term" value="F:DNA-binding transcription factor activity, RNA polymerase II-specific"/>
    <property type="evidence" value="ECO:0007669"/>
    <property type="project" value="TreeGrafter"/>
</dbReference>
<feature type="region of interest" description="Disordered" evidence="4">
    <location>
        <begin position="149"/>
        <end position="185"/>
    </location>
</feature>
<dbReference type="GO" id="GO:0005634">
    <property type="term" value="C:nucleus"/>
    <property type="evidence" value="ECO:0007669"/>
    <property type="project" value="UniProtKB-SubCell"/>
</dbReference>
<accession>A0A6P8FND7</accession>
<dbReference type="InterPro" id="IPR036388">
    <property type="entry name" value="WH-like_DNA-bd_sf"/>
</dbReference>
<feature type="domain" description="ETS" evidence="5">
    <location>
        <begin position="191"/>
        <end position="274"/>
    </location>
</feature>